<dbReference type="PANTHER" id="PTHR43847">
    <property type="entry name" value="BLL3993 PROTEIN"/>
    <property type="match status" value="1"/>
</dbReference>
<dbReference type="EMBL" id="CP001338">
    <property type="protein sequence ID" value="ACL15580.1"/>
    <property type="molecule type" value="Genomic_DNA"/>
</dbReference>
<evidence type="ECO:0000256" key="5">
    <source>
        <dbReference type="SAM" id="Phobius"/>
    </source>
</evidence>
<dbReference type="RefSeq" id="WP_012616899.1">
    <property type="nucleotide sequence ID" value="NC_011832.1"/>
</dbReference>
<accession>B8GJ07</accession>
<evidence type="ECO:0000256" key="2">
    <source>
        <dbReference type="ARBA" id="ARBA00022692"/>
    </source>
</evidence>
<gene>
    <name evidence="6" type="ordered locus">Mpal_0193</name>
</gene>
<dbReference type="STRING" id="521011.Mpal_0193"/>
<sequence length="229" mass="25934" precursor="true">MTFPNGERHLRLRGFFFGLIPIILMGAVLFIGAGTFAWLAAWAILGVLLVTTAIISFTCSTDLIQERTLEQEGVKEYDRKMLWLLNLVGFLTLFIAGLDLRFGWTGQISFSLQVVGFILFLLGYCLFSWAMLSNRFFSRIVRIQDEKGHNPVTTGPYRFVRHPSYLGFIVIVLVQPIVLGSLLALIPALVTAAVIVWRTSLEDRTLVLELKGYEAYARQVRYRLVPGVW</sequence>
<keyword evidence="6" id="KW-0808">Transferase</keyword>
<dbReference type="InterPro" id="IPR052527">
    <property type="entry name" value="Metal_cation-efflux_comp"/>
</dbReference>
<dbReference type="HOGENOM" id="CLU_065200_1_2_2"/>
<keyword evidence="7" id="KW-1185">Reference proteome</keyword>
<evidence type="ECO:0000256" key="3">
    <source>
        <dbReference type="ARBA" id="ARBA00022989"/>
    </source>
</evidence>
<feature type="transmembrane region" description="Helical" evidence="5">
    <location>
        <begin position="39"/>
        <end position="60"/>
    </location>
</feature>
<dbReference type="GeneID" id="7270964"/>
<feature type="transmembrane region" description="Helical" evidence="5">
    <location>
        <begin position="12"/>
        <end position="33"/>
    </location>
</feature>
<dbReference type="Proteomes" id="UP000002457">
    <property type="component" value="Chromosome"/>
</dbReference>
<keyword evidence="2 5" id="KW-0812">Transmembrane</keyword>
<dbReference type="Pfam" id="PF04140">
    <property type="entry name" value="ICMT"/>
    <property type="match status" value="1"/>
</dbReference>
<protein>
    <submittedName>
        <fullName evidence="6">Isoprenylcysteine carboxyl methyltransferase</fullName>
    </submittedName>
</protein>
<evidence type="ECO:0000256" key="4">
    <source>
        <dbReference type="ARBA" id="ARBA00023136"/>
    </source>
</evidence>
<feature type="transmembrane region" description="Helical" evidence="5">
    <location>
        <begin position="165"/>
        <end position="197"/>
    </location>
</feature>
<dbReference type="InterPro" id="IPR007269">
    <property type="entry name" value="ICMT_MeTrfase"/>
</dbReference>
<dbReference type="GO" id="GO:0032259">
    <property type="term" value="P:methylation"/>
    <property type="evidence" value="ECO:0007669"/>
    <property type="project" value="UniProtKB-KW"/>
</dbReference>
<dbReference type="eggNOG" id="arCOG03580">
    <property type="taxonomic scope" value="Archaea"/>
</dbReference>
<keyword evidence="4 5" id="KW-0472">Membrane</keyword>
<proteinExistence type="predicted"/>
<dbReference type="AlphaFoldDB" id="B8GJ07"/>
<dbReference type="OrthoDB" id="148346at2157"/>
<feature type="transmembrane region" description="Helical" evidence="5">
    <location>
        <begin position="110"/>
        <end position="132"/>
    </location>
</feature>
<evidence type="ECO:0000256" key="1">
    <source>
        <dbReference type="ARBA" id="ARBA00004141"/>
    </source>
</evidence>
<name>B8GJ07_METPE</name>
<keyword evidence="6" id="KW-0489">Methyltransferase</keyword>
<dbReference type="GO" id="GO:0016020">
    <property type="term" value="C:membrane"/>
    <property type="evidence" value="ECO:0007669"/>
    <property type="project" value="UniProtKB-SubCell"/>
</dbReference>
<keyword evidence="3 5" id="KW-1133">Transmembrane helix</keyword>
<feature type="transmembrane region" description="Helical" evidence="5">
    <location>
        <begin position="81"/>
        <end position="98"/>
    </location>
</feature>
<dbReference type="KEGG" id="mpl:Mpal_0193"/>
<evidence type="ECO:0000313" key="7">
    <source>
        <dbReference type="Proteomes" id="UP000002457"/>
    </source>
</evidence>
<dbReference type="GO" id="GO:0004671">
    <property type="term" value="F:protein C-terminal S-isoprenylcysteine carboxyl O-methyltransferase activity"/>
    <property type="evidence" value="ECO:0007669"/>
    <property type="project" value="InterPro"/>
</dbReference>
<comment type="subcellular location">
    <subcellularLocation>
        <location evidence="1">Membrane</location>
        <topology evidence="1">Multi-pass membrane protein</topology>
    </subcellularLocation>
</comment>
<evidence type="ECO:0000313" key="6">
    <source>
        <dbReference type="EMBL" id="ACL15580.1"/>
    </source>
</evidence>
<organism evidence="6 7">
    <name type="scientific">Methanosphaerula palustris (strain ATCC BAA-1556 / DSM 19958 / E1-9c)</name>
    <dbReference type="NCBI Taxonomy" id="521011"/>
    <lineage>
        <taxon>Archaea</taxon>
        <taxon>Methanobacteriati</taxon>
        <taxon>Methanobacteriota</taxon>
        <taxon>Stenosarchaea group</taxon>
        <taxon>Methanomicrobia</taxon>
        <taxon>Methanomicrobiales</taxon>
        <taxon>Methanoregulaceae</taxon>
        <taxon>Methanosphaerula</taxon>
    </lineage>
</organism>
<reference evidence="6 7" key="1">
    <citation type="journal article" date="2015" name="Genome Announc.">
        <title>Complete Genome Sequence of Methanosphaerula palustris E1-9CT, a Hydrogenotrophic Methanogen Isolated from a Minerotrophic Fen Peatland.</title>
        <authorList>
            <person name="Cadillo-Quiroz H."/>
            <person name="Browne P."/>
            <person name="Kyrpides N."/>
            <person name="Woyke T."/>
            <person name="Goodwin L."/>
            <person name="Detter C."/>
            <person name="Yavitt J.B."/>
            <person name="Zinder S.H."/>
        </authorList>
    </citation>
    <scope>NUCLEOTIDE SEQUENCE [LARGE SCALE GENOMIC DNA]</scope>
    <source>
        <strain evidence="7">ATCC BAA-1556 / DSM 19958 / E1-9c</strain>
    </source>
</reference>
<dbReference type="Gene3D" id="1.20.120.1630">
    <property type="match status" value="1"/>
</dbReference>
<dbReference type="PANTHER" id="PTHR43847:SF1">
    <property type="entry name" value="BLL3993 PROTEIN"/>
    <property type="match status" value="1"/>
</dbReference>